<dbReference type="RefSeq" id="WP_407593658.1">
    <property type="nucleotide sequence ID" value="NZ_JBHDIY010000002.1"/>
</dbReference>
<evidence type="ECO:0000313" key="1">
    <source>
        <dbReference type="EMBL" id="MFL4471794.1"/>
    </source>
</evidence>
<keyword evidence="1" id="KW-0378">Hydrolase</keyword>
<dbReference type="InterPro" id="IPR036412">
    <property type="entry name" value="HAD-like_sf"/>
</dbReference>
<protein>
    <submittedName>
        <fullName evidence="1">HAD-IIB family hydrolase</fullName>
    </submittedName>
</protein>
<sequence length="170" mass="18001">MTAQLPLLVFSDLDGTLIDHDTYDWSPAAPALDALKAVGAGVILASSKTAVEIDVLRRDMGLSAWPAIVENGAGRLAAHAAPDIDTEHYETVRAALARLPDTLRQQFVGFGDMTADEVSEATGLTHEGARLSRQRGYSEPGLWHGSDADKIAFLDALATQDISAQQGGGF</sequence>
<dbReference type="InterPro" id="IPR023214">
    <property type="entry name" value="HAD_sf"/>
</dbReference>
<dbReference type="Pfam" id="PF08282">
    <property type="entry name" value="Hydrolase_3"/>
    <property type="match status" value="1"/>
</dbReference>
<dbReference type="SUPFAM" id="SSF56784">
    <property type="entry name" value="HAD-like"/>
    <property type="match status" value="1"/>
</dbReference>
<keyword evidence="2" id="KW-1185">Reference proteome</keyword>
<comment type="caution">
    <text evidence="1">The sequence shown here is derived from an EMBL/GenBank/DDBJ whole genome shotgun (WGS) entry which is preliminary data.</text>
</comment>
<dbReference type="GO" id="GO:0016787">
    <property type="term" value="F:hydrolase activity"/>
    <property type="evidence" value="ECO:0007669"/>
    <property type="project" value="UniProtKB-KW"/>
</dbReference>
<dbReference type="Gene3D" id="3.30.980.20">
    <property type="entry name" value="Putative mannosyl-3-phosphoglycerate phosphatase, domain 2"/>
    <property type="match status" value="1"/>
</dbReference>
<evidence type="ECO:0000313" key="2">
    <source>
        <dbReference type="Proteomes" id="UP001627408"/>
    </source>
</evidence>
<gene>
    <name evidence="1" type="ORF">ACERZ8_18635</name>
</gene>
<name>A0ABW8UYD9_9RHOB</name>
<organism evidence="1 2">
    <name type="scientific">Tateyamaria armeniaca</name>
    <dbReference type="NCBI Taxonomy" id="2518930"/>
    <lineage>
        <taxon>Bacteria</taxon>
        <taxon>Pseudomonadati</taxon>
        <taxon>Pseudomonadota</taxon>
        <taxon>Alphaproteobacteria</taxon>
        <taxon>Rhodobacterales</taxon>
        <taxon>Roseobacteraceae</taxon>
        <taxon>Tateyamaria</taxon>
    </lineage>
</organism>
<reference evidence="1 2" key="1">
    <citation type="submission" date="2024-08" db="EMBL/GenBank/DDBJ databases">
        <title>Tateyamaria sp. nov., isolated from marine algae.</title>
        <authorList>
            <person name="Choi B.J."/>
            <person name="Kim J.M."/>
            <person name="Lee J.K."/>
            <person name="Choi D.G."/>
            <person name="Bayburt H."/>
            <person name="Baek J.H."/>
            <person name="Han D.M."/>
            <person name="Jeon C.O."/>
        </authorList>
    </citation>
    <scope>NUCLEOTIDE SEQUENCE [LARGE SCALE GENOMIC DNA]</scope>
    <source>
        <strain evidence="1 2">KMU-156</strain>
    </source>
</reference>
<dbReference type="EMBL" id="JBHDIY010000002">
    <property type="protein sequence ID" value="MFL4471794.1"/>
    <property type="molecule type" value="Genomic_DNA"/>
</dbReference>
<dbReference type="Gene3D" id="3.40.50.1000">
    <property type="entry name" value="HAD superfamily/HAD-like"/>
    <property type="match status" value="1"/>
</dbReference>
<accession>A0ABW8UYD9</accession>
<dbReference type="Proteomes" id="UP001627408">
    <property type="component" value="Unassembled WGS sequence"/>
</dbReference>
<proteinExistence type="predicted"/>